<feature type="region of interest" description="Disordered" evidence="1">
    <location>
        <begin position="1"/>
        <end position="62"/>
    </location>
</feature>
<keyword evidence="3" id="KW-1185">Reference proteome</keyword>
<dbReference type="AlphaFoldDB" id="A0A9W8NC51"/>
<evidence type="ECO:0000313" key="2">
    <source>
        <dbReference type="EMBL" id="KAJ3568033.1"/>
    </source>
</evidence>
<name>A0A9W8NC51_9PEZI</name>
<proteinExistence type="predicted"/>
<feature type="region of interest" description="Disordered" evidence="1">
    <location>
        <begin position="453"/>
        <end position="482"/>
    </location>
</feature>
<protein>
    <submittedName>
        <fullName evidence="2">Uncharacterized protein</fullName>
    </submittedName>
</protein>
<dbReference type="Proteomes" id="UP001148614">
    <property type="component" value="Unassembled WGS sequence"/>
</dbReference>
<gene>
    <name evidence="2" type="ORF">NPX13_g6557</name>
</gene>
<evidence type="ECO:0000256" key="1">
    <source>
        <dbReference type="SAM" id="MobiDB-lite"/>
    </source>
</evidence>
<comment type="caution">
    <text evidence="2">The sequence shown here is derived from an EMBL/GenBank/DDBJ whole genome shotgun (WGS) entry which is preliminary data.</text>
</comment>
<feature type="compositionally biased region" description="Polar residues" evidence="1">
    <location>
        <begin position="453"/>
        <end position="463"/>
    </location>
</feature>
<accession>A0A9W8NC51</accession>
<dbReference type="EMBL" id="JANPWZ010001176">
    <property type="protein sequence ID" value="KAJ3568033.1"/>
    <property type="molecule type" value="Genomic_DNA"/>
</dbReference>
<organism evidence="2 3">
    <name type="scientific">Xylaria arbuscula</name>
    <dbReference type="NCBI Taxonomy" id="114810"/>
    <lineage>
        <taxon>Eukaryota</taxon>
        <taxon>Fungi</taxon>
        <taxon>Dikarya</taxon>
        <taxon>Ascomycota</taxon>
        <taxon>Pezizomycotina</taxon>
        <taxon>Sordariomycetes</taxon>
        <taxon>Xylariomycetidae</taxon>
        <taxon>Xylariales</taxon>
        <taxon>Xylariaceae</taxon>
        <taxon>Xylaria</taxon>
    </lineage>
</organism>
<dbReference type="VEuPathDB" id="FungiDB:F4678DRAFT_483119"/>
<feature type="compositionally biased region" description="Polar residues" evidence="1">
    <location>
        <begin position="109"/>
        <end position="118"/>
    </location>
</feature>
<reference evidence="2" key="1">
    <citation type="submission" date="2022-07" db="EMBL/GenBank/DDBJ databases">
        <title>Genome Sequence of Xylaria arbuscula.</title>
        <authorList>
            <person name="Buettner E."/>
        </authorList>
    </citation>
    <scope>NUCLEOTIDE SEQUENCE</scope>
    <source>
        <strain evidence="2">VT107</strain>
    </source>
</reference>
<evidence type="ECO:0000313" key="3">
    <source>
        <dbReference type="Proteomes" id="UP001148614"/>
    </source>
</evidence>
<feature type="region of interest" description="Disordered" evidence="1">
    <location>
        <begin position="106"/>
        <end position="133"/>
    </location>
</feature>
<sequence>MSPKRKREVCIDGGDSGRQTHSSKRAANPREENTQANPSPVTVHPSHDQSAPLDPTDGLPDAVTNTAVEATHRLELSQVPYDEQVDHNTRIRELERRLCLLENERNESRSVVSDSTTNDQEELEKKPDVARSQLKATEDNLQAEQDRLEAVKSELESIRTRWAEELQGMVTNLESEKARCDQLAQDIKRVGIAKDAVPNLDGNLKDKFRALRSTVRRFTRTYCDRKILNWFICGNLVKGLATLSNIAVGSFFESELHAQYFVESHIWRVLYQMVLVNPYVIWGKSELIGQVIPSIFTYSEASFQTKEIWRFMTGQVLIQTRLAPEKLKNWADEFIGEVAPLTNSTSERKHVEAHLKAILNEAVEIAKILCQTRARCHVIRKLDVAANTVTPRYDKKWMEIIERGVGGTDDVDFIVSPALIQRMHPDGDGYDSVIILVKAEVCFGQGSHPAISNSLPNKAQQAVSKPRITHTVNKSSGGVKEE</sequence>